<comment type="caution">
    <text evidence="3">The sequence shown here is derived from an EMBL/GenBank/DDBJ whole genome shotgun (WGS) entry which is preliminary data.</text>
</comment>
<dbReference type="InterPro" id="IPR034686">
    <property type="entry name" value="Terpene_cyclase-like_2"/>
</dbReference>
<evidence type="ECO:0000256" key="2">
    <source>
        <dbReference type="RuleBase" id="RU366034"/>
    </source>
</evidence>
<dbReference type="PANTHER" id="PTHR35201:SF4">
    <property type="entry name" value="BETA-PINACENE SYNTHASE-RELATED"/>
    <property type="match status" value="1"/>
</dbReference>
<dbReference type="EMBL" id="JAUSUZ010000001">
    <property type="protein sequence ID" value="MDQ0365705.1"/>
    <property type="molecule type" value="Genomic_DNA"/>
</dbReference>
<proteinExistence type="inferred from homology"/>
<evidence type="ECO:0000313" key="3">
    <source>
        <dbReference type="EMBL" id="MDQ0365705.1"/>
    </source>
</evidence>
<protein>
    <recommendedName>
        <fullName evidence="2">Terpene synthase</fullName>
        <ecNumber evidence="2">4.2.3.-</ecNumber>
    </recommendedName>
</protein>
<reference evidence="3 4" key="1">
    <citation type="submission" date="2023-07" db="EMBL/GenBank/DDBJ databases">
        <title>Sequencing the genomes of 1000 actinobacteria strains.</title>
        <authorList>
            <person name="Klenk H.-P."/>
        </authorList>
    </citation>
    <scope>NUCLEOTIDE SEQUENCE [LARGE SCALE GENOMIC DNA]</scope>
    <source>
        <strain evidence="3 4">DSM 44709</strain>
    </source>
</reference>
<evidence type="ECO:0000313" key="4">
    <source>
        <dbReference type="Proteomes" id="UP001240236"/>
    </source>
</evidence>
<dbReference type="GO" id="GO:0010333">
    <property type="term" value="F:terpene synthase activity"/>
    <property type="evidence" value="ECO:0007669"/>
    <property type="project" value="InterPro"/>
</dbReference>
<dbReference type="InterPro" id="IPR008949">
    <property type="entry name" value="Isoprenoid_synthase_dom_sf"/>
</dbReference>
<dbReference type="SFLD" id="SFLDG01020">
    <property type="entry name" value="Terpene_Cyclase_Like_2"/>
    <property type="match status" value="1"/>
</dbReference>
<dbReference type="PANTHER" id="PTHR35201">
    <property type="entry name" value="TERPENE SYNTHASE"/>
    <property type="match status" value="1"/>
</dbReference>
<dbReference type="RefSeq" id="WP_307238482.1">
    <property type="nucleotide sequence ID" value="NZ_JAUSUZ010000001.1"/>
</dbReference>
<comment type="similarity">
    <text evidence="2">Belongs to the terpene synthase family.</text>
</comment>
<dbReference type="Pfam" id="PF19086">
    <property type="entry name" value="Terpene_syn_C_2"/>
    <property type="match status" value="1"/>
</dbReference>
<keyword evidence="2" id="KW-0479">Metal-binding</keyword>
<dbReference type="Gene3D" id="1.10.600.10">
    <property type="entry name" value="Farnesyl Diphosphate Synthase"/>
    <property type="match status" value="1"/>
</dbReference>
<gene>
    <name evidence="3" type="ORF">J2S42_002374</name>
</gene>
<keyword evidence="1 2" id="KW-0456">Lyase</keyword>
<organism evidence="3 4">
    <name type="scientific">Catenuloplanes indicus</name>
    <dbReference type="NCBI Taxonomy" id="137267"/>
    <lineage>
        <taxon>Bacteria</taxon>
        <taxon>Bacillati</taxon>
        <taxon>Actinomycetota</taxon>
        <taxon>Actinomycetes</taxon>
        <taxon>Micromonosporales</taxon>
        <taxon>Micromonosporaceae</taxon>
        <taxon>Catenuloplanes</taxon>
    </lineage>
</organism>
<dbReference type="GO" id="GO:0046872">
    <property type="term" value="F:metal ion binding"/>
    <property type="evidence" value="ECO:0007669"/>
    <property type="project" value="UniProtKB-KW"/>
</dbReference>
<comment type="cofactor">
    <cofactor evidence="2">
        <name>Mg(2+)</name>
        <dbReference type="ChEBI" id="CHEBI:18420"/>
    </cofactor>
</comment>
<evidence type="ECO:0000256" key="1">
    <source>
        <dbReference type="ARBA" id="ARBA00023239"/>
    </source>
</evidence>
<keyword evidence="2" id="KW-0460">Magnesium</keyword>
<name>A0AAE3VXV9_9ACTN</name>
<dbReference type="SFLD" id="SFLDS00005">
    <property type="entry name" value="Isoprenoid_Synthase_Type_I"/>
    <property type="match status" value="1"/>
</dbReference>
<dbReference type="AlphaFoldDB" id="A0AAE3VXV9"/>
<dbReference type="Proteomes" id="UP001240236">
    <property type="component" value="Unassembled WGS sequence"/>
</dbReference>
<dbReference type="SUPFAM" id="SSF48576">
    <property type="entry name" value="Terpenoid synthases"/>
    <property type="match status" value="1"/>
</dbReference>
<keyword evidence="4" id="KW-1185">Reference proteome</keyword>
<sequence>MPQGVAFDIPYPAAVLTAAEIDKAADATLDWACDLGLVRSAAAAERLTGWRLTELAARFNPAARGDDLLLAANLQCFLFLFDDQFDDAPGGPRAAAVAAARELLRLLHEPPGTRPRHDVPATRAWVDVWARGCAGMTAAWRARAAQDWAGYLAGVLVEAQPPVLAPPTTVAEHLSLRRPTVGAYPVLDLAERVQGCELPDVVFHTPLLHRLRTIAADVAGLCNDVASVEKEARRGTRRNAVLVLEDTAGLHRSAAVGETVALVHAMIAELDGLERLLPDAAAAIGLTAAERATVDRYVRLALHTLIRGNYDWQRHTARYHPSAPPLSAAELV</sequence>
<dbReference type="EC" id="4.2.3.-" evidence="2"/>
<accession>A0AAE3VXV9</accession>